<protein>
    <submittedName>
        <fullName evidence="2">DRBM domain-containing protein</fullName>
    </submittedName>
</protein>
<evidence type="ECO:0000313" key="1">
    <source>
        <dbReference type="Proteomes" id="UP000095286"/>
    </source>
</evidence>
<evidence type="ECO:0000313" key="2">
    <source>
        <dbReference type="WBParaSite" id="RSKR_0000371600.1"/>
    </source>
</evidence>
<sequence length="607" mass="69699">MGESSSISEVYSICAKLKLTPITRVVNERRDLKDYFTFTFKLNDKEASGGSTRKQEAKEEAATHILPYLRQLTKAGVENNNPVKVNALQRDSNTGFTKCGQTLFDICKVRFPCNINETLPKQFLYTIGALNSWKVCYEEAGSKNGVYQLAFNRRCILNKMEGCIMKPPKTNHLLGEGNNIREAEIDIASMILKLYFTRSINATTLSNIENTRCEQSYKKILFDYIRKFQVENNCTGCAMPEIKFSHNRDGNLCCTCRFENYKTIGNGIMEFSAENSACKLMYNKLRDVVQESQKKVVNMEVDAIEPDRTPKDYDLFCSIIQNRGNLVEVLKEVAENSKPNRNYIREIYKGLLAELSHELGWKLSYKTIPSSSEMINERFIKKVEILRKIGSKYPIPECILNLTGQGRSNNAAETEIAKKALTYLEKYIESNNFNFAPYKRILHELIQKVYMNEGCPMFEDCTSESVIKYRCSYYAFSSTGMGKNKKECTNKASKVMINMLVDNYEKMIQNEEEMLRNKLVKEEKILDDLYDKHVTKGITIKFEETEDLTKEIEDLDKKVYKCYIVFEVKSNTIGCFKSAIGIDKSKTKAERTAKEMLMILSAPFLPL</sequence>
<proteinExistence type="predicted"/>
<reference evidence="2" key="1">
    <citation type="submission" date="2016-11" db="UniProtKB">
        <authorList>
            <consortium name="WormBaseParasite"/>
        </authorList>
    </citation>
    <scope>IDENTIFICATION</scope>
    <source>
        <strain evidence="2">KR3021</strain>
    </source>
</reference>
<organism evidence="1 2">
    <name type="scientific">Rhabditophanes sp. KR3021</name>
    <dbReference type="NCBI Taxonomy" id="114890"/>
    <lineage>
        <taxon>Eukaryota</taxon>
        <taxon>Metazoa</taxon>
        <taxon>Ecdysozoa</taxon>
        <taxon>Nematoda</taxon>
        <taxon>Chromadorea</taxon>
        <taxon>Rhabditida</taxon>
        <taxon>Tylenchina</taxon>
        <taxon>Panagrolaimomorpha</taxon>
        <taxon>Strongyloidoidea</taxon>
        <taxon>Alloionematidae</taxon>
        <taxon>Rhabditophanes</taxon>
    </lineage>
</organism>
<name>A0AC35TSN1_9BILA</name>
<accession>A0AC35TSN1</accession>
<dbReference type="WBParaSite" id="RSKR_0000371600.1">
    <property type="protein sequence ID" value="RSKR_0000371600.1"/>
    <property type="gene ID" value="RSKR_0000371600"/>
</dbReference>
<dbReference type="Proteomes" id="UP000095286">
    <property type="component" value="Unplaced"/>
</dbReference>